<evidence type="ECO:0008006" key="3">
    <source>
        <dbReference type="Google" id="ProtNLM"/>
    </source>
</evidence>
<dbReference type="InParanoid" id="A0A4Q1BDM6"/>
<dbReference type="STRING" id="5217.A0A4Q1BDM6"/>
<protein>
    <recommendedName>
        <fullName evidence="3">PITH domain-containing protein</fullName>
    </recommendedName>
</protein>
<keyword evidence="2" id="KW-1185">Reference proteome</keyword>
<gene>
    <name evidence="1" type="ORF">M231_06384</name>
</gene>
<accession>A0A4Q1BDM6</accession>
<comment type="caution">
    <text evidence="1">The sequence shown here is derived from an EMBL/GenBank/DDBJ whole genome shotgun (WGS) entry which is preliminary data.</text>
</comment>
<proteinExistence type="predicted"/>
<name>A0A4Q1BDM6_TREME</name>
<dbReference type="AlphaFoldDB" id="A0A4Q1BDM6"/>
<dbReference type="OrthoDB" id="10052260at2759"/>
<dbReference type="Proteomes" id="UP000289152">
    <property type="component" value="Unassembled WGS sequence"/>
</dbReference>
<evidence type="ECO:0000313" key="2">
    <source>
        <dbReference type="Proteomes" id="UP000289152"/>
    </source>
</evidence>
<organism evidence="1 2">
    <name type="scientific">Tremella mesenterica</name>
    <name type="common">Jelly fungus</name>
    <dbReference type="NCBI Taxonomy" id="5217"/>
    <lineage>
        <taxon>Eukaryota</taxon>
        <taxon>Fungi</taxon>
        <taxon>Dikarya</taxon>
        <taxon>Basidiomycota</taxon>
        <taxon>Agaricomycotina</taxon>
        <taxon>Tremellomycetes</taxon>
        <taxon>Tremellales</taxon>
        <taxon>Tremellaceae</taxon>
        <taxon>Tremella</taxon>
    </lineage>
</organism>
<reference evidence="1 2" key="1">
    <citation type="submission" date="2016-06" db="EMBL/GenBank/DDBJ databases">
        <title>Evolution of pathogenesis and genome organization in the Tremellales.</title>
        <authorList>
            <person name="Cuomo C."/>
            <person name="Litvintseva A."/>
            <person name="Heitman J."/>
            <person name="Chen Y."/>
            <person name="Sun S."/>
            <person name="Springer D."/>
            <person name="Dromer F."/>
            <person name="Young S."/>
            <person name="Zeng Q."/>
            <person name="Chapman S."/>
            <person name="Gujja S."/>
            <person name="Saif S."/>
            <person name="Birren B."/>
        </authorList>
    </citation>
    <scope>NUCLEOTIDE SEQUENCE [LARGE SCALE GENOMIC DNA]</scope>
    <source>
        <strain evidence="1 2">ATCC 28783</strain>
    </source>
</reference>
<dbReference type="VEuPathDB" id="FungiDB:TREMEDRAFT_60640"/>
<evidence type="ECO:0000313" key="1">
    <source>
        <dbReference type="EMBL" id="RXK36347.1"/>
    </source>
</evidence>
<sequence length="170" mass="18310">MSLVNLLEPGTKVTVSSTAPQTSKKALLTSSDECWTSTSLPSFVHLILPNPLNHVTHLALTFQGGFVATTISIYIAFQAGESDVNLGLAFGGKIYPEDKNKRQIFPIPFPPSQSNPFPSTAEPRIALEPTNLNPTPPTPAPITEVKLEFESSSDPHGRVTIYQLELLGAV</sequence>
<dbReference type="EMBL" id="SDIL01000100">
    <property type="protein sequence ID" value="RXK36347.1"/>
    <property type="molecule type" value="Genomic_DNA"/>
</dbReference>